<dbReference type="VEuPathDB" id="FungiDB:B9J08_001781"/>
<evidence type="ECO:0000313" key="2">
    <source>
        <dbReference type="EMBL" id="KAK8441935.1"/>
    </source>
</evidence>
<dbReference type="AlphaFoldDB" id="A0A2H0ZYF6"/>
<proteinExistence type="predicted"/>
<evidence type="ECO:0000256" key="1">
    <source>
        <dbReference type="SAM" id="SignalP"/>
    </source>
</evidence>
<keyword evidence="4" id="KW-1185">Reference proteome</keyword>
<name>A0A2H0ZYF6_CANAR</name>
<reference evidence="2 4" key="3">
    <citation type="journal article" date="2018" name="Nat. Commun.">
        <title>Genomic insights into multidrug-resistance, mating and virulence in Candida auris and related emerging species.</title>
        <authorList>
            <person name="Munoz J.F."/>
            <person name="Gade L."/>
            <person name="Chow N.A."/>
            <person name="Loparev V.N."/>
            <person name="Juieng P."/>
            <person name="Berkow E.L."/>
            <person name="Farrer R.A."/>
            <person name="Litvintseva A.P."/>
            <person name="Cuomo C.A."/>
        </authorList>
    </citation>
    <scope>GENOME REANNOTATION</scope>
    <source>
        <strain evidence="2 4">B8441</strain>
    </source>
</reference>
<dbReference type="Proteomes" id="UP000230249">
    <property type="component" value="Unassembled WGS sequence"/>
</dbReference>
<dbReference type="EMBL" id="PEKT02000004">
    <property type="protein sequence ID" value="PIS55677.1"/>
    <property type="molecule type" value="Genomic_DNA"/>
</dbReference>
<organism evidence="3">
    <name type="scientific">Candidozyma auris</name>
    <name type="common">Yeast</name>
    <name type="synonym">Candida auris</name>
    <dbReference type="NCBI Taxonomy" id="498019"/>
    <lineage>
        <taxon>Eukaryota</taxon>
        <taxon>Fungi</taxon>
        <taxon>Dikarya</taxon>
        <taxon>Ascomycota</taxon>
        <taxon>Saccharomycotina</taxon>
        <taxon>Pichiomycetes</taxon>
        <taxon>Metschnikowiaceae</taxon>
        <taxon>Candidozyma</taxon>
    </lineage>
</organism>
<dbReference type="EMBL" id="PEKT03000001">
    <property type="protein sequence ID" value="KAK8441935.1"/>
    <property type="molecule type" value="Genomic_DNA"/>
</dbReference>
<feature type="chain" id="PRO_5044381243" evidence="1">
    <location>
        <begin position="20"/>
        <end position="180"/>
    </location>
</feature>
<comment type="caution">
    <text evidence="3">The sequence shown here is derived from an EMBL/GenBank/DDBJ whole genome shotgun (WGS) entry which is preliminary data.</text>
</comment>
<protein>
    <submittedName>
        <fullName evidence="3">Uncharacterized protein</fullName>
    </submittedName>
</protein>
<reference evidence="3" key="2">
    <citation type="submission" date="2017-11" db="EMBL/GenBank/DDBJ databases">
        <title>Candida auris genome assembly and annotation.</title>
        <authorList>
            <person name="Munoz J.F."/>
            <person name="Gade L.G."/>
            <person name="Chow N.A."/>
            <person name="Litvintseva A.P."/>
            <person name="Loparev V.N."/>
            <person name="Cuomo C.A."/>
        </authorList>
    </citation>
    <scope>NUCLEOTIDE SEQUENCE</scope>
    <source>
        <strain evidence="3">B8441</strain>
    </source>
</reference>
<keyword evidence="1" id="KW-0732">Signal</keyword>
<evidence type="ECO:0000313" key="4">
    <source>
        <dbReference type="Proteomes" id="UP000230249"/>
    </source>
</evidence>
<dbReference type="VEuPathDB" id="FungiDB:CJI97_002442"/>
<reference evidence="3 4" key="1">
    <citation type="journal article" date="2017" name="Clin. Infect. Dis.">
        <title>Simultaneous emergence of multidrug-resistant Candida auris on 3 continents confirmed by whole-genome sequencing and epidemiological analyses.</title>
        <authorList>
            <person name="Lockhart S.R."/>
            <person name="Etienne K.A."/>
            <person name="Vallabhaneni S."/>
            <person name="Farooqi J."/>
            <person name="Chowdhary A."/>
            <person name="Govender N.P."/>
            <person name="Colombo A.L."/>
            <person name="Calvo B."/>
            <person name="Cuomo C.A."/>
            <person name="Desjardins C.A."/>
            <person name="Berkow E.L."/>
            <person name="Castanheira M."/>
            <person name="Magobo R.E."/>
            <person name="Jabeen K."/>
            <person name="Asghar R.J."/>
            <person name="Meis J.F."/>
            <person name="Jackson B."/>
            <person name="Chiller T."/>
            <person name="Litvintseva A.P."/>
        </authorList>
    </citation>
    <scope>NUCLEOTIDE SEQUENCE [LARGE SCALE GENOMIC DNA]</scope>
    <source>
        <strain evidence="3 4">B8441</strain>
    </source>
</reference>
<gene>
    <name evidence="3" type="ORF">B9J08_001781</name>
    <name evidence="2" type="ORF">B9J08_00251</name>
</gene>
<reference evidence="2" key="4">
    <citation type="submission" date="2024-03" db="EMBL/GenBank/DDBJ databases">
        <title>Improved genome assembly of Candida auris strain B8441 and annotation of B11205.</title>
        <authorList>
            <person name="Cauldron N.C."/>
            <person name="Shea T."/>
            <person name="Cuomo C.A."/>
        </authorList>
    </citation>
    <scope>NUCLEOTIDE SEQUENCE</scope>
    <source>
        <strain evidence="2">B8441</strain>
    </source>
</reference>
<sequence>MIVVTSALVAAAVTASVSCSVLKSLCRFEKISSSTVVHNIYRQCGVLRGVGSGKILARFYKNTVGKGGYIEVWPNKAIEQTSIMSSILSRFQPSKHDVESTKIFISSKLSGDIDDVVIGDSERYQWSTSECVLRRDGHNEHALTLDTKDQDDLILSIYNKVIDSHLAVCVAIFFALQKRR</sequence>
<evidence type="ECO:0000313" key="3">
    <source>
        <dbReference type="EMBL" id="PIS55677.1"/>
    </source>
</evidence>
<feature type="signal peptide" evidence="1">
    <location>
        <begin position="1"/>
        <end position="19"/>
    </location>
</feature>
<accession>A0A2H0ZYF6</accession>